<organism evidence="1">
    <name type="scientific">bioreactor metagenome</name>
    <dbReference type="NCBI Taxonomy" id="1076179"/>
    <lineage>
        <taxon>unclassified sequences</taxon>
        <taxon>metagenomes</taxon>
        <taxon>ecological metagenomes</taxon>
    </lineage>
</organism>
<name>A0A645A9N9_9ZZZZ</name>
<evidence type="ECO:0000313" key="1">
    <source>
        <dbReference type="EMBL" id="MPM49909.1"/>
    </source>
</evidence>
<reference evidence="1" key="1">
    <citation type="submission" date="2019-08" db="EMBL/GenBank/DDBJ databases">
        <authorList>
            <person name="Kucharzyk K."/>
            <person name="Murdoch R.W."/>
            <person name="Higgins S."/>
            <person name="Loffler F."/>
        </authorList>
    </citation>
    <scope>NUCLEOTIDE SEQUENCE</scope>
</reference>
<accession>A0A645A9N9</accession>
<gene>
    <name evidence="1" type="ORF">SDC9_96643</name>
</gene>
<proteinExistence type="predicted"/>
<comment type="caution">
    <text evidence="1">The sequence shown here is derived from an EMBL/GenBank/DDBJ whole genome shotgun (WGS) entry which is preliminary data.</text>
</comment>
<dbReference type="AlphaFoldDB" id="A0A645A9N9"/>
<dbReference type="EMBL" id="VSSQ01012723">
    <property type="protein sequence ID" value="MPM49909.1"/>
    <property type="molecule type" value="Genomic_DNA"/>
</dbReference>
<sequence length="81" mass="8949">MGRFTAVAREHDGLFNAERPELGDSGFGVRLYLVADCDAAGIYAVHGNMHRASFIRFKPVFAHQPRGAGEHAPAVHKRRYA</sequence>
<protein>
    <submittedName>
        <fullName evidence="1">Uncharacterized protein</fullName>
    </submittedName>
</protein>